<evidence type="ECO:0000313" key="2">
    <source>
        <dbReference type="Proteomes" id="UP000095332"/>
    </source>
</evidence>
<dbReference type="EMBL" id="CZBM01000001">
    <property type="protein sequence ID" value="CUP50759.1"/>
    <property type="molecule type" value="Genomic_DNA"/>
</dbReference>
<dbReference type="AlphaFoldDB" id="A0A174NY04"/>
<gene>
    <name evidence="1" type="ORF">ERS852560_00144</name>
</gene>
<sequence length="268" mass="30170">MARTIQKIEESITGKLQTSFSLSTSAASEWRSWVHCVAYAIHMFELALDTFKAETEVLAARSVAGTLSWYNERCHEFQLGYDLTFDTDTGRLGYDVMDESARIIKVASVIPSEDGTVVFRVATQDEEGNIVPLSDTQLRNFTDYIEAIKFAGIRTSVISTYADTLRYELTVYYSPSSTLDFVRRSVSEALDGFRASRRFGGTVYRHKMIEAVTETPGVVTAELRALSSKSHWEDSYRDIGAYADLYAGYFNYAGDCEIDFVPLNDTRE</sequence>
<accession>A0A174NY04</accession>
<evidence type="ECO:0000313" key="1">
    <source>
        <dbReference type="EMBL" id="CUP50759.1"/>
    </source>
</evidence>
<protein>
    <submittedName>
        <fullName evidence="1">Uncharacterized protein</fullName>
    </submittedName>
</protein>
<name>A0A174NY04_PARDI</name>
<dbReference type="RefSeq" id="WP_057327576.1">
    <property type="nucleotide sequence ID" value="NZ_CZBM01000001.1"/>
</dbReference>
<reference evidence="1 2" key="1">
    <citation type="submission" date="2015-09" db="EMBL/GenBank/DDBJ databases">
        <authorList>
            <consortium name="Pathogen Informatics"/>
        </authorList>
    </citation>
    <scope>NUCLEOTIDE SEQUENCE [LARGE SCALE GENOMIC DNA]</scope>
    <source>
        <strain evidence="1 2">2789STDY5834948</strain>
    </source>
</reference>
<dbReference type="Proteomes" id="UP000095332">
    <property type="component" value="Unassembled WGS sequence"/>
</dbReference>
<organism evidence="1 2">
    <name type="scientific">Parabacteroides distasonis</name>
    <dbReference type="NCBI Taxonomy" id="823"/>
    <lineage>
        <taxon>Bacteria</taxon>
        <taxon>Pseudomonadati</taxon>
        <taxon>Bacteroidota</taxon>
        <taxon>Bacteroidia</taxon>
        <taxon>Bacteroidales</taxon>
        <taxon>Tannerellaceae</taxon>
        <taxon>Parabacteroides</taxon>
    </lineage>
</organism>
<proteinExistence type="predicted"/>